<dbReference type="STRING" id="1344416.A0A138ZXI6"/>
<name>A0A138ZXI6_GONPJ</name>
<dbReference type="PANTHER" id="PTHR46910:SF3">
    <property type="entry name" value="HALOTOLERANCE PROTEIN 9-RELATED"/>
    <property type="match status" value="1"/>
</dbReference>
<dbReference type="Pfam" id="PF00172">
    <property type="entry name" value="Zn_clus"/>
    <property type="match status" value="1"/>
</dbReference>
<keyword evidence="3" id="KW-0238">DNA-binding</keyword>
<evidence type="ECO:0000256" key="2">
    <source>
        <dbReference type="ARBA" id="ARBA00022723"/>
    </source>
</evidence>
<keyword evidence="2" id="KW-0479">Metal-binding</keyword>
<dbReference type="Proteomes" id="UP000070544">
    <property type="component" value="Unassembled WGS sequence"/>
</dbReference>
<dbReference type="InterPro" id="IPR001138">
    <property type="entry name" value="Zn2Cys6_DnaBD"/>
</dbReference>
<dbReference type="PROSITE" id="PS00463">
    <property type="entry name" value="ZN2_CY6_FUNGAL_1"/>
    <property type="match status" value="1"/>
</dbReference>
<keyword evidence="7" id="KW-1185">Reference proteome</keyword>
<dbReference type="InterPro" id="IPR036864">
    <property type="entry name" value="Zn2-C6_fun-type_DNA-bd_sf"/>
</dbReference>
<dbReference type="Gene3D" id="4.10.240.10">
    <property type="entry name" value="Zn(2)-C6 fungal-type DNA-binding domain"/>
    <property type="match status" value="1"/>
</dbReference>
<dbReference type="GO" id="GO:0008270">
    <property type="term" value="F:zinc ion binding"/>
    <property type="evidence" value="ECO:0007669"/>
    <property type="project" value="InterPro"/>
</dbReference>
<dbReference type="PROSITE" id="PS50048">
    <property type="entry name" value="ZN2_CY6_FUNGAL_2"/>
    <property type="match status" value="1"/>
</dbReference>
<dbReference type="SMART" id="SM00066">
    <property type="entry name" value="GAL4"/>
    <property type="match status" value="1"/>
</dbReference>
<feature type="domain" description="Zn(2)-C6 fungal-type" evidence="5">
    <location>
        <begin position="29"/>
        <end position="59"/>
    </location>
</feature>
<comment type="subcellular location">
    <subcellularLocation>
        <location evidence="1">Nucleus</location>
    </subcellularLocation>
</comment>
<organism evidence="6 7">
    <name type="scientific">Gonapodya prolifera (strain JEL478)</name>
    <name type="common">Monoblepharis prolifera</name>
    <dbReference type="NCBI Taxonomy" id="1344416"/>
    <lineage>
        <taxon>Eukaryota</taxon>
        <taxon>Fungi</taxon>
        <taxon>Fungi incertae sedis</taxon>
        <taxon>Chytridiomycota</taxon>
        <taxon>Chytridiomycota incertae sedis</taxon>
        <taxon>Monoblepharidomycetes</taxon>
        <taxon>Monoblepharidales</taxon>
        <taxon>Gonapodyaceae</taxon>
        <taxon>Gonapodya</taxon>
    </lineage>
</organism>
<reference evidence="6 7" key="1">
    <citation type="journal article" date="2015" name="Genome Biol. Evol.">
        <title>Phylogenomic analyses indicate that early fungi evolved digesting cell walls of algal ancestors of land plants.</title>
        <authorList>
            <person name="Chang Y."/>
            <person name="Wang S."/>
            <person name="Sekimoto S."/>
            <person name="Aerts A.L."/>
            <person name="Choi C."/>
            <person name="Clum A."/>
            <person name="LaButti K.M."/>
            <person name="Lindquist E.A."/>
            <person name="Yee Ngan C."/>
            <person name="Ohm R.A."/>
            <person name="Salamov A.A."/>
            <person name="Grigoriev I.V."/>
            <person name="Spatafora J.W."/>
            <person name="Berbee M.L."/>
        </authorList>
    </citation>
    <scope>NUCLEOTIDE SEQUENCE [LARGE SCALE GENOMIC DNA]</scope>
    <source>
        <strain evidence="6 7">JEL478</strain>
    </source>
</reference>
<dbReference type="SUPFAM" id="SSF57701">
    <property type="entry name" value="Zn2/Cys6 DNA-binding domain"/>
    <property type="match status" value="1"/>
</dbReference>
<dbReference type="GO" id="GO:0000981">
    <property type="term" value="F:DNA-binding transcription factor activity, RNA polymerase II-specific"/>
    <property type="evidence" value="ECO:0007669"/>
    <property type="project" value="InterPro"/>
</dbReference>
<evidence type="ECO:0000256" key="3">
    <source>
        <dbReference type="ARBA" id="ARBA00023125"/>
    </source>
</evidence>
<proteinExistence type="predicted"/>
<keyword evidence="4" id="KW-0539">Nucleus</keyword>
<dbReference type="InterPro" id="IPR050987">
    <property type="entry name" value="AtrR-like"/>
</dbReference>
<evidence type="ECO:0000256" key="4">
    <source>
        <dbReference type="ARBA" id="ARBA00023242"/>
    </source>
</evidence>
<dbReference type="AlphaFoldDB" id="A0A138ZXI6"/>
<dbReference type="CDD" id="cd00067">
    <property type="entry name" value="GAL4"/>
    <property type="match status" value="1"/>
</dbReference>
<dbReference type="PANTHER" id="PTHR46910">
    <property type="entry name" value="TRANSCRIPTION FACTOR PDR1"/>
    <property type="match status" value="1"/>
</dbReference>
<evidence type="ECO:0000259" key="5">
    <source>
        <dbReference type="PROSITE" id="PS50048"/>
    </source>
</evidence>
<evidence type="ECO:0000313" key="7">
    <source>
        <dbReference type="Proteomes" id="UP000070544"/>
    </source>
</evidence>
<gene>
    <name evidence="6" type="ORF">M427DRAFT_250300</name>
</gene>
<dbReference type="OrthoDB" id="2119791at2759"/>
<dbReference type="GO" id="GO:0005634">
    <property type="term" value="C:nucleus"/>
    <property type="evidence" value="ECO:0007669"/>
    <property type="project" value="UniProtKB-SubCell"/>
</dbReference>
<protein>
    <recommendedName>
        <fullName evidence="5">Zn(2)-C6 fungal-type domain-containing protein</fullName>
    </recommendedName>
</protein>
<accession>A0A138ZXI6</accession>
<dbReference type="GO" id="GO:0003677">
    <property type="term" value="F:DNA binding"/>
    <property type="evidence" value="ECO:0007669"/>
    <property type="project" value="UniProtKB-KW"/>
</dbReference>
<evidence type="ECO:0000313" key="6">
    <source>
        <dbReference type="EMBL" id="KXS09161.1"/>
    </source>
</evidence>
<evidence type="ECO:0000256" key="1">
    <source>
        <dbReference type="ARBA" id="ARBA00004123"/>
    </source>
</evidence>
<sequence length="218" mass="24176">MPGRWLDGDDVGGSPRERARVAADRASKACNECKSRHDKCDGVKPVCSRCTGRGLMCSYVRPTKIAGPRRGWVDDFKARIEAAERSVHRLSTLIAKSKSGIFSPRHEFSDQATLLRTHGSPRDCIDAALRNIEQMVTDMCNDLEGAAGITDSASPTTSRSTPLRNKAYLTIISLPHWMMRPSPSHLHAALSLFRKQDTQSRTNSQSLTIFQSLHRQTT</sequence>
<dbReference type="EMBL" id="KQ965885">
    <property type="protein sequence ID" value="KXS09161.1"/>
    <property type="molecule type" value="Genomic_DNA"/>
</dbReference>